<dbReference type="GO" id="GO:0000428">
    <property type="term" value="C:DNA-directed RNA polymerase complex"/>
    <property type="evidence" value="ECO:0007669"/>
    <property type="project" value="UniProtKB-KW"/>
</dbReference>
<dbReference type="InterPro" id="IPR029044">
    <property type="entry name" value="Nucleotide-diphossugar_trans"/>
</dbReference>
<dbReference type="GO" id="GO:0006679">
    <property type="term" value="P:glucosylceramide biosynthetic process"/>
    <property type="evidence" value="ECO:0007669"/>
    <property type="project" value="TreeGrafter"/>
</dbReference>
<reference evidence="22" key="1">
    <citation type="submission" date="2021-06" db="EMBL/GenBank/DDBJ databases">
        <authorList>
            <person name="Kallberg Y."/>
            <person name="Tangrot J."/>
            <person name="Rosling A."/>
        </authorList>
    </citation>
    <scope>NUCLEOTIDE SEQUENCE</scope>
    <source>
        <strain evidence="22">MT106</strain>
    </source>
</reference>
<evidence type="ECO:0000256" key="12">
    <source>
        <dbReference type="ARBA" id="ARBA00023136"/>
    </source>
</evidence>
<dbReference type="PANTHER" id="PTHR12726">
    <property type="entry name" value="CERAMIDE GLUCOSYLTRANSFERASE"/>
    <property type="match status" value="1"/>
</dbReference>
<gene>
    <name evidence="22" type="ORF">AGERDE_LOCUS122</name>
</gene>
<accession>A0A9N8V3B5</accession>
<sequence length="849" mass="95848">MNNNIENPRQMSQQHFTELIEIFRQYIMYPATTQHKKLMHHHVSVWESLSNVEAFFLIFSIFCWMVMMGFSIAGFLVARKRYGAPQKSVSSKYTAKNAPGVTIIRPLKGVDCNLYDNLASSFRQDYPVFEILFSVASENDPAVKVVKELMKRYPRVDAKLIIAERAVGVNPKINNMITAYESMKNDIMWILDSNIYVEPGCLARSVEKLLLPGVGLVHHLPFAVRPATFGSELEMMFLDTVHAKMYLAINFFGPDSCVVGKSNLYRKSDVESIGGLAQFGQYMAEDNILASALWRKGFKHEMTNDLAYQPLGSMETADYFLRRSRWTRIRKYTVTAATVVEPLTESMLCGLFASYGFSLLWQIHPLNFFAFHIITWFMLDLSLFQALSGKKIEVENLRGFIMAWALREITALPLYVYSVIGNTVDWRDGTFRLKANSTVVKISSPSPTNRSHKRSLSFPSLRLSTRPVDSRNFSLNPWVVASITSVILVIDIVMDVLFKSERNGKSPETDASSLSLKPIENSRRKRRKAMRAVSDGGREGEEVIIEADSGDSSADERDMKNRSDPIIRAAGKYLKSSLSKTSAKHFDVPYFHNSEESEEEINNNNIMDNSETIVSYCDEKVSLSRRVLEAMFILSVFKDTVKIEPQNFRKNKYEAITDELNQKYANKVVQDIGLCICLHDILEAGEEFVHPGIGNGASFVKVEFRLIMFRPFIGEVLVGKIKCCLPTEIKVTMGFFDDIKIPRALLRESTFFQPSEQAYLWKGHGHEYWLDNQDVIKFRVVGETFTDIAPKQPPGAARAVTGAGSGGPITDTNPSIIIGGNSSRTPPYSIIGSIQEDGLGLPEWWSNVQ</sequence>
<evidence type="ECO:0000256" key="9">
    <source>
        <dbReference type="ARBA" id="ARBA00022679"/>
    </source>
</evidence>
<evidence type="ECO:0000256" key="7">
    <source>
        <dbReference type="ARBA" id="ARBA00022478"/>
    </source>
</evidence>
<evidence type="ECO:0000256" key="15">
    <source>
        <dbReference type="ARBA" id="ARBA00031017"/>
    </source>
</evidence>
<dbReference type="GO" id="GO:0008120">
    <property type="term" value="F:ceramide glucosyltransferase activity"/>
    <property type="evidence" value="ECO:0007669"/>
    <property type="project" value="UniProtKB-EC"/>
</dbReference>
<comment type="pathway">
    <text evidence="2">Lipid metabolism; sphingolipid metabolism.</text>
</comment>
<dbReference type="SUPFAM" id="SSF88798">
    <property type="entry name" value="N-terminal, heterodimerisation domain of RBP7 (RpoE)"/>
    <property type="match status" value="1"/>
</dbReference>
<protein>
    <recommendedName>
        <fullName evidence="6">Ceramide glucosyltransferase</fullName>
        <ecNumber evidence="5">2.4.1.80</ecNumber>
    </recommendedName>
    <alternativeName>
        <fullName evidence="16">Glucosylceramide synthase</fullName>
    </alternativeName>
    <alternativeName>
        <fullName evidence="17">UDP-glucose ceramide glucosyltransferase</fullName>
    </alternativeName>
    <alternativeName>
        <fullName evidence="15">UDP-glucose:N-acylsphingosine D-glucosyltransferase</fullName>
    </alternativeName>
</protein>
<dbReference type="OrthoDB" id="1483400at2759"/>
<evidence type="ECO:0000256" key="10">
    <source>
        <dbReference type="ARBA" id="ARBA00022692"/>
    </source>
</evidence>
<evidence type="ECO:0000256" key="19">
    <source>
        <dbReference type="SAM" id="Phobius"/>
    </source>
</evidence>
<evidence type="ECO:0000256" key="17">
    <source>
        <dbReference type="ARBA" id="ARBA00032575"/>
    </source>
</evidence>
<name>A0A9N8V3B5_9GLOM</name>
<evidence type="ECO:0000256" key="6">
    <source>
        <dbReference type="ARBA" id="ARBA00019988"/>
    </source>
</evidence>
<evidence type="ECO:0000256" key="5">
    <source>
        <dbReference type="ARBA" id="ARBA00012699"/>
    </source>
</evidence>
<keyword evidence="14" id="KW-0539">Nucleus</keyword>
<dbReference type="CDD" id="cd04330">
    <property type="entry name" value="RNAP_III_Rpc25_N"/>
    <property type="match status" value="1"/>
</dbReference>
<evidence type="ECO:0000256" key="3">
    <source>
        <dbReference type="ARBA" id="ARBA00004991"/>
    </source>
</evidence>
<evidence type="ECO:0000256" key="18">
    <source>
        <dbReference type="SAM" id="MobiDB-lite"/>
    </source>
</evidence>
<evidence type="ECO:0000259" key="20">
    <source>
        <dbReference type="Pfam" id="PF03876"/>
    </source>
</evidence>
<comment type="similarity">
    <text evidence="4">Belongs to the glycosyltransferase 2 family.</text>
</comment>
<evidence type="ECO:0000256" key="1">
    <source>
        <dbReference type="ARBA" id="ARBA00004141"/>
    </source>
</evidence>
<dbReference type="Gene3D" id="3.30.1490.120">
    <property type="entry name" value="RNA polymerase Rpb7-like, N-terminal domain"/>
    <property type="match status" value="1"/>
</dbReference>
<dbReference type="CDD" id="cd02520">
    <property type="entry name" value="Glucosylceramide_synthase"/>
    <property type="match status" value="1"/>
</dbReference>
<dbReference type="SUPFAM" id="SSF50249">
    <property type="entry name" value="Nucleic acid-binding proteins"/>
    <property type="match status" value="1"/>
</dbReference>
<keyword evidence="23" id="KW-1185">Reference proteome</keyword>
<evidence type="ECO:0000256" key="16">
    <source>
        <dbReference type="ARBA" id="ARBA00031543"/>
    </source>
</evidence>
<dbReference type="FunFam" id="3.30.1490.120:FF:000002">
    <property type="entry name" value="DNA-directed RNA polymerase III subunit RPC8"/>
    <property type="match status" value="1"/>
</dbReference>
<comment type="subcellular location">
    <subcellularLocation>
        <location evidence="1">Membrane</location>
        <topology evidence="1">Multi-pass membrane protein</topology>
    </subcellularLocation>
</comment>
<evidence type="ECO:0000256" key="13">
    <source>
        <dbReference type="ARBA" id="ARBA00023163"/>
    </source>
</evidence>
<keyword evidence="11 19" id="KW-1133">Transmembrane helix</keyword>
<dbReference type="Pfam" id="PF08292">
    <property type="entry name" value="RNA_pol_Rbc25"/>
    <property type="match status" value="1"/>
</dbReference>
<dbReference type="AlphaFoldDB" id="A0A9N8V3B5"/>
<keyword evidence="8" id="KW-0328">Glycosyltransferase</keyword>
<evidence type="ECO:0000256" key="2">
    <source>
        <dbReference type="ARBA" id="ARBA00004760"/>
    </source>
</evidence>
<feature type="transmembrane region" description="Helical" evidence="19">
    <location>
        <begin position="399"/>
        <end position="420"/>
    </location>
</feature>
<proteinExistence type="inferred from homology"/>
<dbReference type="Proteomes" id="UP000789831">
    <property type="component" value="Unassembled WGS sequence"/>
</dbReference>
<dbReference type="EC" id="2.4.1.80" evidence="5"/>
<feature type="domain" description="RNA polymerase III subunit Rpc25" evidence="21">
    <location>
        <begin position="715"/>
        <end position="845"/>
    </location>
</feature>
<dbReference type="SUPFAM" id="SSF53448">
    <property type="entry name" value="Nucleotide-diphospho-sugar transferases"/>
    <property type="match status" value="1"/>
</dbReference>
<feature type="region of interest" description="Disordered" evidence="18">
    <location>
        <begin position="503"/>
        <end position="561"/>
    </location>
</feature>
<comment type="caution">
    <text evidence="22">The sequence shown here is derived from an EMBL/GenBank/DDBJ whole genome shotgun (WGS) entry which is preliminary data.</text>
</comment>
<dbReference type="InterPro" id="IPR005576">
    <property type="entry name" value="Rpb7-like_N"/>
</dbReference>
<dbReference type="Pfam" id="PF13506">
    <property type="entry name" value="Glyco_transf_21"/>
    <property type="match status" value="1"/>
</dbReference>
<evidence type="ECO:0000256" key="8">
    <source>
        <dbReference type="ARBA" id="ARBA00022676"/>
    </source>
</evidence>
<dbReference type="Gene3D" id="2.40.50.140">
    <property type="entry name" value="Nucleic acid-binding proteins"/>
    <property type="match status" value="1"/>
</dbReference>
<evidence type="ECO:0000313" key="23">
    <source>
        <dbReference type="Proteomes" id="UP000789831"/>
    </source>
</evidence>
<evidence type="ECO:0000259" key="21">
    <source>
        <dbReference type="Pfam" id="PF08292"/>
    </source>
</evidence>
<keyword evidence="9" id="KW-0808">Transferase</keyword>
<evidence type="ECO:0000256" key="11">
    <source>
        <dbReference type="ARBA" id="ARBA00022989"/>
    </source>
</evidence>
<dbReference type="GO" id="GO:0016020">
    <property type="term" value="C:membrane"/>
    <property type="evidence" value="ECO:0007669"/>
    <property type="project" value="UniProtKB-SubCell"/>
</dbReference>
<evidence type="ECO:0000256" key="14">
    <source>
        <dbReference type="ARBA" id="ARBA00023242"/>
    </source>
</evidence>
<dbReference type="InterPro" id="IPR025993">
    <property type="entry name" value="Ceramide_glucosylTrfase"/>
</dbReference>
<dbReference type="Pfam" id="PF03876">
    <property type="entry name" value="SHS2_Rpb7-N"/>
    <property type="match status" value="1"/>
</dbReference>
<dbReference type="InterPro" id="IPR013238">
    <property type="entry name" value="RNA_pol_III_Rbc25"/>
</dbReference>
<feature type="domain" description="RNA polymerase Rpb7-like N-terminal" evidence="20">
    <location>
        <begin position="638"/>
        <end position="694"/>
    </location>
</feature>
<dbReference type="GO" id="GO:0006351">
    <property type="term" value="P:DNA-templated transcription"/>
    <property type="evidence" value="ECO:0007669"/>
    <property type="project" value="InterPro"/>
</dbReference>
<feature type="transmembrane region" description="Helical" evidence="19">
    <location>
        <begin position="54"/>
        <end position="78"/>
    </location>
</feature>
<evidence type="ECO:0000313" key="22">
    <source>
        <dbReference type="EMBL" id="CAG8433402.1"/>
    </source>
</evidence>
<feature type="transmembrane region" description="Helical" evidence="19">
    <location>
        <begin position="478"/>
        <end position="498"/>
    </location>
</feature>
<dbReference type="Gene3D" id="3.90.550.10">
    <property type="entry name" value="Spore Coat Polysaccharide Biosynthesis Protein SpsA, Chain A"/>
    <property type="match status" value="1"/>
</dbReference>
<keyword evidence="13" id="KW-0804">Transcription</keyword>
<dbReference type="PANTHER" id="PTHR12726:SF0">
    <property type="entry name" value="CERAMIDE GLUCOSYLTRANSFERASE"/>
    <property type="match status" value="1"/>
</dbReference>
<keyword evidence="10 19" id="KW-0812">Transmembrane</keyword>
<evidence type="ECO:0000256" key="4">
    <source>
        <dbReference type="ARBA" id="ARBA00006739"/>
    </source>
</evidence>
<organism evidence="22 23">
    <name type="scientific">Ambispora gerdemannii</name>
    <dbReference type="NCBI Taxonomy" id="144530"/>
    <lineage>
        <taxon>Eukaryota</taxon>
        <taxon>Fungi</taxon>
        <taxon>Fungi incertae sedis</taxon>
        <taxon>Mucoromycota</taxon>
        <taxon>Glomeromycotina</taxon>
        <taxon>Glomeromycetes</taxon>
        <taxon>Archaeosporales</taxon>
        <taxon>Ambisporaceae</taxon>
        <taxon>Ambispora</taxon>
    </lineage>
</organism>
<dbReference type="InterPro" id="IPR036898">
    <property type="entry name" value="RNA_pol_Rpb7-like_N_sf"/>
</dbReference>
<keyword evidence="7" id="KW-0240">DNA-directed RNA polymerase</keyword>
<dbReference type="EMBL" id="CAJVPL010000005">
    <property type="protein sequence ID" value="CAG8433402.1"/>
    <property type="molecule type" value="Genomic_DNA"/>
</dbReference>
<keyword evidence="12 19" id="KW-0472">Membrane</keyword>
<dbReference type="InterPro" id="IPR012340">
    <property type="entry name" value="NA-bd_OB-fold"/>
</dbReference>
<comment type="pathway">
    <text evidence="3">Sphingolipid metabolism.</text>
</comment>